<evidence type="ECO:0000313" key="3">
    <source>
        <dbReference type="EMBL" id="GAC92523.1"/>
    </source>
</evidence>
<evidence type="ECO:0000313" key="4">
    <source>
        <dbReference type="Proteomes" id="UP000014071"/>
    </source>
</evidence>
<evidence type="ECO:0000256" key="2">
    <source>
        <dbReference type="SAM" id="SignalP"/>
    </source>
</evidence>
<keyword evidence="4" id="KW-1185">Reference proteome</keyword>
<protein>
    <submittedName>
        <fullName evidence="3">Aspartyl aminopeptidase</fullName>
    </submittedName>
</protein>
<dbReference type="EMBL" id="DF238766">
    <property type="protein sequence ID" value="GAC92523.1"/>
    <property type="molecule type" value="Genomic_DNA"/>
</dbReference>
<feature type="chain" id="PRO_5004477793" evidence="2">
    <location>
        <begin position="20"/>
        <end position="653"/>
    </location>
</feature>
<dbReference type="eggNOG" id="ENOG502R36D">
    <property type="taxonomic scope" value="Eukaryota"/>
</dbReference>
<feature type="signal peptide" evidence="2">
    <location>
        <begin position="1"/>
        <end position="19"/>
    </location>
</feature>
<dbReference type="HOGENOM" id="CLU_419854_0_0_1"/>
<feature type="region of interest" description="Disordered" evidence="1">
    <location>
        <begin position="394"/>
        <end position="429"/>
    </location>
</feature>
<dbReference type="GO" id="GO:0004177">
    <property type="term" value="F:aminopeptidase activity"/>
    <property type="evidence" value="ECO:0007669"/>
    <property type="project" value="UniProtKB-KW"/>
</dbReference>
<name>R9NVK9_PSEHS</name>
<gene>
    <name evidence="3" type="ORF">PHSY_000077</name>
</gene>
<dbReference type="GeneID" id="24105389"/>
<accession>R9NVK9</accession>
<keyword evidence="2" id="KW-0732">Signal</keyword>
<keyword evidence="3" id="KW-0031">Aminopeptidase</keyword>
<dbReference type="Proteomes" id="UP000014071">
    <property type="component" value="Unassembled WGS sequence"/>
</dbReference>
<keyword evidence="3" id="KW-0378">Hydrolase</keyword>
<reference evidence="4" key="1">
    <citation type="journal article" date="2013" name="Genome Announc.">
        <title>Draft genome sequence of the basidiomycetous yeast-like fungus Pseudozyma hubeiensis SY62, which produces an abundant amount of the biosurfactant mannosylerythritol lipids.</title>
        <authorList>
            <person name="Konishi M."/>
            <person name="Hatada Y."/>
            <person name="Horiuchi J."/>
        </authorList>
    </citation>
    <scope>NUCLEOTIDE SEQUENCE [LARGE SCALE GENOMIC DNA]</scope>
    <source>
        <strain evidence="4">SY62</strain>
    </source>
</reference>
<proteinExistence type="predicted"/>
<evidence type="ECO:0000256" key="1">
    <source>
        <dbReference type="SAM" id="MobiDB-lite"/>
    </source>
</evidence>
<dbReference type="AlphaFoldDB" id="R9NVK9"/>
<dbReference type="RefSeq" id="XP_012186110.1">
    <property type="nucleotide sequence ID" value="XM_012330720.1"/>
</dbReference>
<dbReference type="OrthoDB" id="2554088at2759"/>
<feature type="compositionally biased region" description="Polar residues" evidence="1">
    <location>
        <begin position="411"/>
        <end position="429"/>
    </location>
</feature>
<keyword evidence="3" id="KW-0645">Protease</keyword>
<feature type="compositionally biased region" description="Basic and acidic residues" evidence="1">
    <location>
        <begin position="394"/>
        <end position="409"/>
    </location>
</feature>
<sequence>MRLLRITLLWLSAAVLVFSQCCKAAGEESGAASPGVQEAGEPSAPTLQEILDSTSRFTQWRRMPMAYEYINYLSFDRVSKLLSTFARDQDAHLDPHLPFYGRIPLFSVGTPPSVVEQALRDYGTVGIFDSVRGEAMQIYRDEGHLSQQTFPDLHKVLTVFRLPGKIHEVKKAVFGQSFRPIAMDNVDEVPHAKGLPILLPNHDSVAHMIAASNQDRRAFLLPQPRNTFMVINPRTDDLASFPSAEITVEINRVRNAYHSDTQAYGRALASLKWGRSLDRIPELTHFRSTPPSLGQYQRFRSSTATRDQMISALHDHGRFRLYLDQPGQPDIAYRVKLTLRDSECSVGVSPGMIGSRYIITVECIQMKVDSVKGSNGSVVQGVEASDCDVARLQTRDKEGVPTDGKRKYEQPQASTMATSSQLDPNSPTSPYDLSPVSFDDIMQGRFQPISVSQTTLQQILEGQNDPYTLLFSDQPRHDWAPIIELTHPRPFRSLNALMHRYKHLHIYRRSPTPANPYTYDSMILLMRRPDRPPGILISPGSRIVGLNERIVEIERIRRRYGSEVAWARFQKLFTPSEEAEEAREGSSMWPEIISSQFVPVFDGDGRSVRDHLDRYRMGKFLSLDGTHVLGIRIDRQGVADHFEQALNEGIPHL</sequence>
<organism evidence="3 4">
    <name type="scientific">Pseudozyma hubeiensis (strain SY62)</name>
    <name type="common">Yeast</name>
    <dbReference type="NCBI Taxonomy" id="1305764"/>
    <lineage>
        <taxon>Eukaryota</taxon>
        <taxon>Fungi</taxon>
        <taxon>Dikarya</taxon>
        <taxon>Basidiomycota</taxon>
        <taxon>Ustilaginomycotina</taxon>
        <taxon>Ustilaginomycetes</taxon>
        <taxon>Ustilaginales</taxon>
        <taxon>Ustilaginaceae</taxon>
        <taxon>Pseudozyma</taxon>
    </lineage>
</organism>